<name>A0A955E026_UNCKA</name>
<reference evidence="2" key="1">
    <citation type="submission" date="2020-04" db="EMBL/GenBank/DDBJ databases">
        <authorList>
            <person name="Zhang T."/>
        </authorList>
    </citation>
    <scope>NUCLEOTIDE SEQUENCE</scope>
    <source>
        <strain evidence="2">HKST-UBA80</strain>
    </source>
</reference>
<proteinExistence type="predicted"/>
<evidence type="ECO:0000256" key="1">
    <source>
        <dbReference type="SAM" id="Phobius"/>
    </source>
</evidence>
<dbReference type="Proteomes" id="UP000714817">
    <property type="component" value="Unassembled WGS sequence"/>
</dbReference>
<reference evidence="2" key="2">
    <citation type="journal article" date="2021" name="Microbiome">
        <title>Successional dynamics and alternative stable states in a saline activated sludge microbial community over 9 years.</title>
        <authorList>
            <person name="Wang Y."/>
            <person name="Ye J."/>
            <person name="Ju F."/>
            <person name="Liu L."/>
            <person name="Boyd J.A."/>
            <person name="Deng Y."/>
            <person name="Parks D.H."/>
            <person name="Jiang X."/>
            <person name="Yin X."/>
            <person name="Woodcroft B.J."/>
            <person name="Tyson G.W."/>
            <person name="Hugenholtz P."/>
            <person name="Polz M.F."/>
            <person name="Zhang T."/>
        </authorList>
    </citation>
    <scope>NUCLEOTIDE SEQUENCE</scope>
    <source>
        <strain evidence="2">HKST-UBA80</strain>
    </source>
</reference>
<evidence type="ECO:0008006" key="4">
    <source>
        <dbReference type="Google" id="ProtNLM"/>
    </source>
</evidence>
<comment type="caution">
    <text evidence="2">The sequence shown here is derived from an EMBL/GenBank/DDBJ whole genome shotgun (WGS) entry which is preliminary data.</text>
</comment>
<keyword evidence="1" id="KW-1133">Transmembrane helix</keyword>
<keyword evidence="1" id="KW-0812">Transmembrane</keyword>
<feature type="transmembrane region" description="Helical" evidence="1">
    <location>
        <begin position="7"/>
        <end position="29"/>
    </location>
</feature>
<organism evidence="2 3">
    <name type="scientific">candidate division WWE3 bacterium</name>
    <dbReference type="NCBI Taxonomy" id="2053526"/>
    <lineage>
        <taxon>Bacteria</taxon>
        <taxon>Katanobacteria</taxon>
    </lineage>
</organism>
<dbReference type="AlphaFoldDB" id="A0A955E026"/>
<evidence type="ECO:0000313" key="2">
    <source>
        <dbReference type="EMBL" id="MCA9302129.1"/>
    </source>
</evidence>
<evidence type="ECO:0000313" key="3">
    <source>
        <dbReference type="Proteomes" id="UP000714817"/>
    </source>
</evidence>
<gene>
    <name evidence="2" type="ORF">KDA10_02055</name>
</gene>
<accession>A0A955E026</accession>
<sequence length="198" mass="22265">MKMFKKIALISVVFFLLGSVIFLNLSFFYNYRENSKIKKVTQTTEQAIPTNISETSIKKTDIPEDDGMSFELRFSEEFTQKGSVSGRLGYPGENIPQLEVYFINQDSKNKNVTIITSYNQSEYFLQGLADGKYIAVAYVKDQPETSGAYTEAVLCGLTIECTDHSPVVFEIKDGNAAKNIDITDWYAPKGVLPEINSF</sequence>
<protein>
    <recommendedName>
        <fullName evidence="4">Carboxypeptidase regulatory-like domain-containing protein</fullName>
    </recommendedName>
</protein>
<keyword evidence="1" id="KW-0472">Membrane</keyword>
<dbReference type="EMBL" id="JAGQNY010000006">
    <property type="protein sequence ID" value="MCA9302129.1"/>
    <property type="molecule type" value="Genomic_DNA"/>
</dbReference>